<evidence type="ECO:0000313" key="1">
    <source>
        <dbReference type="EMBL" id="KAH3785080.1"/>
    </source>
</evidence>
<dbReference type="Proteomes" id="UP000828390">
    <property type="component" value="Unassembled WGS sequence"/>
</dbReference>
<comment type="caution">
    <text evidence="1">The sequence shown here is derived from an EMBL/GenBank/DDBJ whole genome shotgun (WGS) entry which is preliminary data.</text>
</comment>
<dbReference type="EMBL" id="JAIWYP010000008">
    <property type="protein sequence ID" value="KAH3785080.1"/>
    <property type="molecule type" value="Genomic_DNA"/>
</dbReference>
<proteinExistence type="predicted"/>
<organism evidence="1 2">
    <name type="scientific">Dreissena polymorpha</name>
    <name type="common">Zebra mussel</name>
    <name type="synonym">Mytilus polymorpha</name>
    <dbReference type="NCBI Taxonomy" id="45954"/>
    <lineage>
        <taxon>Eukaryota</taxon>
        <taxon>Metazoa</taxon>
        <taxon>Spiralia</taxon>
        <taxon>Lophotrochozoa</taxon>
        <taxon>Mollusca</taxon>
        <taxon>Bivalvia</taxon>
        <taxon>Autobranchia</taxon>
        <taxon>Heteroconchia</taxon>
        <taxon>Euheterodonta</taxon>
        <taxon>Imparidentia</taxon>
        <taxon>Neoheterodontei</taxon>
        <taxon>Myida</taxon>
        <taxon>Dreissenoidea</taxon>
        <taxon>Dreissenidae</taxon>
        <taxon>Dreissena</taxon>
    </lineage>
</organism>
<reference evidence="1" key="2">
    <citation type="submission" date="2020-11" db="EMBL/GenBank/DDBJ databases">
        <authorList>
            <person name="McCartney M.A."/>
            <person name="Auch B."/>
            <person name="Kono T."/>
            <person name="Mallez S."/>
            <person name="Becker A."/>
            <person name="Gohl D.M."/>
            <person name="Silverstein K.A.T."/>
            <person name="Koren S."/>
            <person name="Bechman K.B."/>
            <person name="Herman A."/>
            <person name="Abrahante J.E."/>
            <person name="Garbe J."/>
        </authorList>
    </citation>
    <scope>NUCLEOTIDE SEQUENCE</scope>
    <source>
        <strain evidence="1">Duluth1</strain>
        <tissue evidence="1">Whole animal</tissue>
    </source>
</reference>
<accession>A0A9D4ERK0</accession>
<name>A0A9D4ERK0_DREPO</name>
<keyword evidence="2" id="KW-1185">Reference proteome</keyword>
<evidence type="ECO:0000313" key="2">
    <source>
        <dbReference type="Proteomes" id="UP000828390"/>
    </source>
</evidence>
<protein>
    <submittedName>
        <fullName evidence="1">Uncharacterized protein</fullName>
    </submittedName>
</protein>
<gene>
    <name evidence="1" type="ORF">DPMN_163163</name>
</gene>
<dbReference type="AlphaFoldDB" id="A0A9D4ERK0"/>
<reference evidence="1" key="1">
    <citation type="journal article" date="2019" name="bioRxiv">
        <title>The Genome of the Zebra Mussel, Dreissena polymorpha: A Resource for Invasive Species Research.</title>
        <authorList>
            <person name="McCartney M.A."/>
            <person name="Auch B."/>
            <person name="Kono T."/>
            <person name="Mallez S."/>
            <person name="Zhang Y."/>
            <person name="Obille A."/>
            <person name="Becker A."/>
            <person name="Abrahante J.E."/>
            <person name="Garbe J."/>
            <person name="Badalamenti J.P."/>
            <person name="Herman A."/>
            <person name="Mangelson H."/>
            <person name="Liachko I."/>
            <person name="Sullivan S."/>
            <person name="Sone E.D."/>
            <person name="Koren S."/>
            <person name="Silverstein K.A.T."/>
            <person name="Beckman K.B."/>
            <person name="Gohl D.M."/>
        </authorList>
    </citation>
    <scope>NUCLEOTIDE SEQUENCE</scope>
    <source>
        <strain evidence="1">Duluth1</strain>
        <tissue evidence="1">Whole animal</tissue>
    </source>
</reference>
<sequence>MSRGLRGPLRDVPNETGLASDPLTVHVKNVPDVYISEESLEMLFESKTFNHVPSVKKVVLLGNNEATVTFDYPDDKGVGCEESRN</sequence>